<dbReference type="SUPFAM" id="SSF57667">
    <property type="entry name" value="beta-beta-alpha zinc fingers"/>
    <property type="match status" value="1"/>
</dbReference>
<accession>A0ABR4AKR9</accession>
<evidence type="ECO:0000313" key="4">
    <source>
        <dbReference type="Proteomes" id="UP001590950"/>
    </source>
</evidence>
<gene>
    <name evidence="3" type="ORF">N7G274_001810</name>
</gene>
<dbReference type="Gene3D" id="3.30.160.60">
    <property type="entry name" value="Classic Zinc Finger"/>
    <property type="match status" value="1"/>
</dbReference>
<protein>
    <recommendedName>
        <fullName evidence="2">C2H2-type domain-containing protein</fullName>
    </recommendedName>
</protein>
<keyword evidence="4" id="KW-1185">Reference proteome</keyword>
<proteinExistence type="predicted"/>
<keyword evidence="1" id="KW-0479">Metal-binding</keyword>
<dbReference type="InterPro" id="IPR013087">
    <property type="entry name" value="Znf_C2H2_type"/>
</dbReference>
<dbReference type="InterPro" id="IPR036236">
    <property type="entry name" value="Znf_C2H2_sf"/>
</dbReference>
<keyword evidence="1" id="KW-0862">Zinc</keyword>
<dbReference type="EMBL" id="JBEFKJ010000004">
    <property type="protein sequence ID" value="KAL2046363.1"/>
    <property type="molecule type" value="Genomic_DNA"/>
</dbReference>
<sequence>MAYMPGPSAGNIAAATAPTLTDDFNDAVAASYGYHSTDLLAAVTRITDHAPSATVNAVPTNGTAEHRPNCIECHRDFGRQSDLDRHMKIHSPDVEVFQCQVAECLYSSIREDKWLEHMRRRHQQGGVAPMVY</sequence>
<reference evidence="3 4" key="1">
    <citation type="submission" date="2024-09" db="EMBL/GenBank/DDBJ databases">
        <title>Rethinking Asexuality: The Enigmatic Case of Functional Sexual Genes in Lepraria (Stereocaulaceae).</title>
        <authorList>
            <person name="Doellman M."/>
            <person name="Sun Y."/>
            <person name="Barcenas-Pena A."/>
            <person name="Lumbsch H.T."/>
            <person name="Grewe F."/>
        </authorList>
    </citation>
    <scope>NUCLEOTIDE SEQUENCE [LARGE SCALE GENOMIC DNA]</scope>
    <source>
        <strain evidence="3 4">Mercado 3170</strain>
    </source>
</reference>
<evidence type="ECO:0000259" key="2">
    <source>
        <dbReference type="PROSITE" id="PS50157"/>
    </source>
</evidence>
<name>A0ABR4AKR9_9LECA</name>
<dbReference type="SMART" id="SM00355">
    <property type="entry name" value="ZnF_C2H2"/>
    <property type="match status" value="2"/>
</dbReference>
<dbReference type="PROSITE" id="PS00028">
    <property type="entry name" value="ZINC_FINGER_C2H2_1"/>
    <property type="match status" value="1"/>
</dbReference>
<feature type="domain" description="C2H2-type" evidence="2">
    <location>
        <begin position="68"/>
        <end position="95"/>
    </location>
</feature>
<comment type="caution">
    <text evidence="3">The sequence shown here is derived from an EMBL/GenBank/DDBJ whole genome shotgun (WGS) entry which is preliminary data.</text>
</comment>
<evidence type="ECO:0000313" key="3">
    <source>
        <dbReference type="EMBL" id="KAL2046363.1"/>
    </source>
</evidence>
<evidence type="ECO:0000256" key="1">
    <source>
        <dbReference type="PROSITE-ProRule" id="PRU00042"/>
    </source>
</evidence>
<keyword evidence="1" id="KW-0863">Zinc-finger</keyword>
<dbReference type="Proteomes" id="UP001590950">
    <property type="component" value="Unassembled WGS sequence"/>
</dbReference>
<dbReference type="PROSITE" id="PS50157">
    <property type="entry name" value="ZINC_FINGER_C2H2_2"/>
    <property type="match status" value="1"/>
</dbReference>
<organism evidence="3 4">
    <name type="scientific">Stereocaulon virgatum</name>
    <dbReference type="NCBI Taxonomy" id="373712"/>
    <lineage>
        <taxon>Eukaryota</taxon>
        <taxon>Fungi</taxon>
        <taxon>Dikarya</taxon>
        <taxon>Ascomycota</taxon>
        <taxon>Pezizomycotina</taxon>
        <taxon>Lecanoromycetes</taxon>
        <taxon>OSLEUM clade</taxon>
        <taxon>Lecanoromycetidae</taxon>
        <taxon>Lecanorales</taxon>
        <taxon>Lecanorineae</taxon>
        <taxon>Stereocaulaceae</taxon>
        <taxon>Stereocaulon</taxon>
    </lineage>
</organism>